<dbReference type="AlphaFoldDB" id="A0A9J7MYK1"/>
<evidence type="ECO:0000256" key="7">
    <source>
        <dbReference type="ARBA" id="ARBA00023034"/>
    </source>
</evidence>
<dbReference type="InterPro" id="IPR026071">
    <property type="entry name" value="Glyco_Hydrolase_99"/>
</dbReference>
<reference evidence="11" key="2">
    <citation type="submission" date="2025-08" db="UniProtKB">
        <authorList>
            <consortium name="RefSeq"/>
        </authorList>
    </citation>
    <scope>IDENTIFICATION</scope>
    <source>
        <strain evidence="11">S238N-H82</strain>
        <tissue evidence="11">Testes</tissue>
    </source>
</reference>
<keyword evidence="4" id="KW-0378">Hydrolase</keyword>
<dbReference type="GO" id="GO:0004559">
    <property type="term" value="F:alpha-mannosidase activity"/>
    <property type="evidence" value="ECO:0000318"/>
    <property type="project" value="GO_Central"/>
</dbReference>
<dbReference type="GO" id="GO:0000139">
    <property type="term" value="C:Golgi membrane"/>
    <property type="evidence" value="ECO:0007669"/>
    <property type="project" value="UniProtKB-SubCell"/>
</dbReference>
<evidence type="ECO:0000256" key="6">
    <source>
        <dbReference type="ARBA" id="ARBA00022989"/>
    </source>
</evidence>
<evidence type="ECO:0000256" key="5">
    <source>
        <dbReference type="ARBA" id="ARBA00022968"/>
    </source>
</evidence>
<evidence type="ECO:0000313" key="10">
    <source>
        <dbReference type="Proteomes" id="UP000001554"/>
    </source>
</evidence>
<evidence type="ECO:0000256" key="2">
    <source>
        <dbReference type="ARBA" id="ARBA00009559"/>
    </source>
</evidence>
<dbReference type="RefSeq" id="XP_035686252.1">
    <property type="nucleotide sequence ID" value="XM_035830359.1"/>
</dbReference>
<dbReference type="OrthoDB" id="406152at2759"/>
<sequence length="530" mass="60830">MRLTRFPEAAGPVDPSVRYIFISKTTMTFRALWRSEKLLVGIILVCFLGSCLFSVYSLSQSDNSLDQVIGPFALPKVDLKKRLAQHRLHRTALPKVLLEDNKTVKSPGISEEKHPVFLPHVGLVADSQQQKQYEDVQEIVEADSNSKQDFVPRVGINPGQSNNDKVDIPAAFGEKDFAPPNYNLHVFYYPWYGNPEHNGKYLHWNHNLIPHWSKQEAKKWPTGRHEPPNDVGANFYPSLGAYSSSDPAVIEHHMQQMRYAGIGVFAVSWYPPEQADNEGQPSDSLIPALLDAAQKYSLKVAFHIEPYEGRTDWSLQHSVRYIVDTYGAHPAFYRHTRNGKNLPLFYIYDSYNLPAKDWKNLLSPSGSHTIRNTAYDAIFLGLLVEMKHKNEIVQGGFDGFYTYFATNGFTYGSSFTNWKTLKQFANQNKIMFIPSIGPGYVDTRVRPWNERNTRKRLNGKYYNDAFQAAFDVNPEIISVTSFNEWHEGTQVEMAMPKKVGEYTYNDYTPNSPEFYLKLTRNWSEKFRNLH</sequence>
<dbReference type="KEGG" id="bfo:118422672"/>
<evidence type="ECO:0000256" key="4">
    <source>
        <dbReference type="ARBA" id="ARBA00022801"/>
    </source>
</evidence>
<keyword evidence="7" id="KW-0333">Golgi apparatus</keyword>
<dbReference type="FunFam" id="3.20.20.80:FF:000177">
    <property type="entry name" value="MANEAL isoform 4"/>
    <property type="match status" value="1"/>
</dbReference>
<evidence type="ECO:0000256" key="3">
    <source>
        <dbReference type="ARBA" id="ARBA00022692"/>
    </source>
</evidence>
<organism evidence="10 11">
    <name type="scientific">Branchiostoma floridae</name>
    <name type="common">Florida lancelet</name>
    <name type="synonym">Amphioxus</name>
    <dbReference type="NCBI Taxonomy" id="7739"/>
    <lineage>
        <taxon>Eukaryota</taxon>
        <taxon>Metazoa</taxon>
        <taxon>Chordata</taxon>
        <taxon>Cephalochordata</taxon>
        <taxon>Leptocardii</taxon>
        <taxon>Amphioxiformes</taxon>
        <taxon>Branchiostomatidae</taxon>
        <taxon>Branchiostoma</taxon>
    </lineage>
</organism>
<evidence type="ECO:0000256" key="8">
    <source>
        <dbReference type="ARBA" id="ARBA00023136"/>
    </source>
</evidence>
<dbReference type="OMA" id="GFLDYNP"/>
<dbReference type="GeneID" id="118422672"/>
<keyword evidence="5" id="KW-0735">Signal-anchor</keyword>
<comment type="similarity">
    <text evidence="2">Belongs to the glycosyl hydrolase 99 family.</text>
</comment>
<dbReference type="PANTHER" id="PTHR13572">
    <property type="entry name" value="ENDO-ALPHA-1,2-MANNOSIDASE"/>
    <property type="match status" value="1"/>
</dbReference>
<protein>
    <submittedName>
        <fullName evidence="11">Glycoprotein endo-alpha-1,2-mannosidase-like</fullName>
    </submittedName>
</protein>
<evidence type="ECO:0000313" key="11">
    <source>
        <dbReference type="RefSeq" id="XP_035686252.1"/>
    </source>
</evidence>
<dbReference type="PANTHER" id="PTHR13572:SF4">
    <property type="entry name" value="RE57134P"/>
    <property type="match status" value="1"/>
</dbReference>
<comment type="subcellular location">
    <subcellularLocation>
        <location evidence="1">Golgi apparatus membrane</location>
        <topology evidence="1">Single-pass type II membrane protein</topology>
    </subcellularLocation>
</comment>
<dbReference type="Proteomes" id="UP000001554">
    <property type="component" value="Chromosome 9"/>
</dbReference>
<evidence type="ECO:0000256" key="1">
    <source>
        <dbReference type="ARBA" id="ARBA00004323"/>
    </source>
</evidence>
<feature type="transmembrane region" description="Helical" evidence="9">
    <location>
        <begin position="38"/>
        <end position="58"/>
    </location>
</feature>
<proteinExistence type="inferred from homology"/>
<reference evidence="10" key="1">
    <citation type="journal article" date="2020" name="Nat. Ecol. Evol.">
        <title>Deeply conserved synteny resolves early events in vertebrate evolution.</title>
        <authorList>
            <person name="Simakov O."/>
            <person name="Marletaz F."/>
            <person name="Yue J.X."/>
            <person name="O'Connell B."/>
            <person name="Jenkins J."/>
            <person name="Brandt A."/>
            <person name="Calef R."/>
            <person name="Tung C.H."/>
            <person name="Huang T.K."/>
            <person name="Schmutz J."/>
            <person name="Satoh N."/>
            <person name="Yu J.K."/>
            <person name="Putnam N.H."/>
            <person name="Green R.E."/>
            <person name="Rokhsar D.S."/>
        </authorList>
    </citation>
    <scope>NUCLEOTIDE SEQUENCE [LARGE SCALE GENOMIC DNA]</scope>
    <source>
        <strain evidence="10">S238N-H82</strain>
    </source>
</reference>
<name>A0A9J7MYK1_BRAFL</name>
<dbReference type="Gene3D" id="3.20.20.80">
    <property type="entry name" value="Glycosidases"/>
    <property type="match status" value="1"/>
</dbReference>
<keyword evidence="6 9" id="KW-1133">Transmembrane helix</keyword>
<keyword evidence="8 9" id="KW-0472">Membrane</keyword>
<keyword evidence="3 9" id="KW-0812">Transmembrane</keyword>
<accession>A0A9J7MYK1</accession>
<dbReference type="CDD" id="cd11574">
    <property type="entry name" value="GH99"/>
    <property type="match status" value="1"/>
</dbReference>
<dbReference type="Pfam" id="PF16317">
    <property type="entry name" value="Glyco_hydro_99"/>
    <property type="match status" value="1"/>
</dbReference>
<keyword evidence="10" id="KW-1185">Reference proteome</keyword>
<evidence type="ECO:0000256" key="9">
    <source>
        <dbReference type="SAM" id="Phobius"/>
    </source>
</evidence>
<gene>
    <name evidence="11" type="primary">LOC118422672</name>
</gene>